<dbReference type="Proteomes" id="UP000541969">
    <property type="component" value="Unassembled WGS sequence"/>
</dbReference>
<evidence type="ECO:0000313" key="2">
    <source>
        <dbReference type="Proteomes" id="UP000541969"/>
    </source>
</evidence>
<protein>
    <submittedName>
        <fullName evidence="1">Uncharacterized protein</fullName>
    </submittedName>
</protein>
<evidence type="ECO:0000313" key="1">
    <source>
        <dbReference type="EMBL" id="NYJ06581.1"/>
    </source>
</evidence>
<reference evidence="1 2" key="1">
    <citation type="submission" date="2020-07" db="EMBL/GenBank/DDBJ databases">
        <title>Sequencing the genomes of 1000 actinobacteria strains.</title>
        <authorList>
            <person name="Klenk H.-P."/>
        </authorList>
    </citation>
    <scope>NUCLEOTIDE SEQUENCE [LARGE SCALE GENOMIC DNA]</scope>
    <source>
        <strain evidence="1 2">DSM 104001</strain>
    </source>
</reference>
<organism evidence="1 2">
    <name type="scientific">Petropleomorpha daqingensis</name>
    <dbReference type="NCBI Taxonomy" id="2026353"/>
    <lineage>
        <taxon>Bacteria</taxon>
        <taxon>Bacillati</taxon>
        <taxon>Actinomycetota</taxon>
        <taxon>Actinomycetes</taxon>
        <taxon>Geodermatophilales</taxon>
        <taxon>Geodermatophilaceae</taxon>
        <taxon>Petropleomorpha</taxon>
    </lineage>
</organism>
<proteinExistence type="predicted"/>
<name>A0A853CHD2_9ACTN</name>
<dbReference type="EMBL" id="JACBZT010000001">
    <property type="protein sequence ID" value="NYJ06581.1"/>
    <property type="molecule type" value="Genomic_DNA"/>
</dbReference>
<keyword evidence="2" id="KW-1185">Reference proteome</keyword>
<accession>A0A853CHD2</accession>
<dbReference type="AlphaFoldDB" id="A0A853CHD2"/>
<dbReference type="RefSeq" id="WP_179717794.1">
    <property type="nucleotide sequence ID" value="NZ_JACBZT010000001.1"/>
</dbReference>
<comment type="caution">
    <text evidence="1">The sequence shown here is derived from an EMBL/GenBank/DDBJ whole genome shotgun (WGS) entry which is preliminary data.</text>
</comment>
<sequence>MIPLADAAQGSSRRWTQSLATGNLIAQGASGLFGFAANLFVDVAAIPFYAQLWSEVRGIYGKGEITQGAAKAYLKPNVGFLVQDLVWDKIVGSIPIIGVPFNVVFAKALSWRLRAWFGFLSAIDGEDDDQALTEATMQLVREVFPDNRSIFDFAAPDRDVFVEFIASVDGLTTDEVHDRTKAAVDALRGR</sequence>
<gene>
    <name evidence="1" type="ORF">GGQ55_002859</name>
</gene>